<dbReference type="EMBL" id="NBVN01000004">
    <property type="protein sequence ID" value="PUA32582.1"/>
    <property type="molecule type" value="Genomic_DNA"/>
</dbReference>
<dbReference type="InterPro" id="IPR052548">
    <property type="entry name" value="Type_VII_TA_antitoxin"/>
</dbReference>
<dbReference type="PANTHER" id="PTHR33933">
    <property type="entry name" value="NUCLEOTIDYLTRANSFERASE"/>
    <property type="match status" value="1"/>
</dbReference>
<dbReference type="InterPro" id="IPR002934">
    <property type="entry name" value="Polymerase_NTP_transf_dom"/>
</dbReference>
<reference evidence="2 3" key="1">
    <citation type="journal article" date="2018" name="Syst. Appl. Microbiol.">
        <title>A new symbiotic nanoarchaeote (Candidatus Nanoclepta minutus) and its host (Zestosphaera tikiterensis gen. nov., sp. nov.) from a New Zealand hot spring.</title>
        <authorList>
            <person name="St John E."/>
            <person name="Liu Y."/>
            <person name="Podar M."/>
            <person name="Stott M.B."/>
            <person name="Meneghin J."/>
            <person name="Chen Z."/>
            <person name="Lagutin K."/>
            <person name="Mitchell K."/>
            <person name="Reysenbach A.L."/>
        </authorList>
    </citation>
    <scope>NUCLEOTIDE SEQUENCE [LARGE SCALE GENOMIC DNA]</scope>
    <source>
        <strain evidence="2">NZ3</strain>
    </source>
</reference>
<dbReference type="Pfam" id="PF01909">
    <property type="entry name" value="NTP_transf_2"/>
    <property type="match status" value="1"/>
</dbReference>
<proteinExistence type="predicted"/>
<dbReference type="SUPFAM" id="SSF81301">
    <property type="entry name" value="Nucleotidyltransferase"/>
    <property type="match status" value="1"/>
</dbReference>
<gene>
    <name evidence="2" type="ORF">B7O98_06390</name>
</gene>
<dbReference type="GO" id="GO:0016779">
    <property type="term" value="F:nucleotidyltransferase activity"/>
    <property type="evidence" value="ECO:0007669"/>
    <property type="project" value="InterPro"/>
</dbReference>
<name>A0A2R7Y6T1_9CREN</name>
<dbReference type="InterPro" id="IPR043519">
    <property type="entry name" value="NT_sf"/>
</dbReference>
<feature type="domain" description="Polymerase nucleotidyl transferase" evidence="1">
    <location>
        <begin position="18"/>
        <end position="75"/>
    </location>
</feature>
<evidence type="ECO:0000313" key="3">
    <source>
        <dbReference type="Proteomes" id="UP000244093"/>
    </source>
</evidence>
<sequence>MPEPYKSIVELVFKNLLNVFKDDLISFVIYGSVARGQAKPESDIDMLIVVKNLPKNRFERTALFIELIERKVEPLLQELMDRGYYINLSPILKEPEEASKITPLYLDMVEDAVIIYDKNNFITNVLLRLKKRLSELGAERVWMGRKWFWILKKDYRFGEVIEIE</sequence>
<dbReference type="PANTHER" id="PTHR33933:SF1">
    <property type="entry name" value="PROTEIN ADENYLYLTRANSFERASE MNTA-RELATED"/>
    <property type="match status" value="1"/>
</dbReference>
<dbReference type="CDD" id="cd05403">
    <property type="entry name" value="NT_KNTase_like"/>
    <property type="match status" value="1"/>
</dbReference>
<comment type="caution">
    <text evidence="2">The sequence shown here is derived from an EMBL/GenBank/DDBJ whole genome shotgun (WGS) entry which is preliminary data.</text>
</comment>
<evidence type="ECO:0000313" key="2">
    <source>
        <dbReference type="EMBL" id="PUA32582.1"/>
    </source>
</evidence>
<protein>
    <recommendedName>
        <fullName evidence="1">Polymerase nucleotidyl transferase domain-containing protein</fullName>
    </recommendedName>
</protein>
<organism evidence="2 3">
    <name type="scientific">Zestosphaera tikiterensis</name>
    <dbReference type="NCBI Taxonomy" id="1973259"/>
    <lineage>
        <taxon>Archaea</taxon>
        <taxon>Thermoproteota</taxon>
        <taxon>Thermoprotei</taxon>
        <taxon>Desulfurococcales</taxon>
        <taxon>Desulfurococcaceae</taxon>
        <taxon>Zestosphaera</taxon>
    </lineage>
</organism>
<evidence type="ECO:0000259" key="1">
    <source>
        <dbReference type="Pfam" id="PF01909"/>
    </source>
</evidence>
<dbReference type="Gene3D" id="3.30.460.10">
    <property type="entry name" value="Beta Polymerase, domain 2"/>
    <property type="match status" value="1"/>
</dbReference>
<accession>A0A2R7Y6T1</accession>
<dbReference type="AlphaFoldDB" id="A0A2R7Y6T1"/>
<dbReference type="Proteomes" id="UP000244093">
    <property type="component" value="Unassembled WGS sequence"/>
</dbReference>